<dbReference type="SMART" id="SM00283">
    <property type="entry name" value="MA"/>
    <property type="match status" value="1"/>
</dbReference>
<dbReference type="InterPro" id="IPR029095">
    <property type="entry name" value="NarX-like_N"/>
</dbReference>
<dbReference type="InterPro" id="IPR012827">
    <property type="entry name" value="Hemerythrin_metal-bd"/>
</dbReference>
<evidence type="ECO:0000256" key="9">
    <source>
        <dbReference type="ARBA" id="ARBA00029447"/>
    </source>
</evidence>
<comment type="similarity">
    <text evidence="9">Belongs to the methyl-accepting chemotaxis (MCP) protein family.</text>
</comment>
<feature type="domain" description="Methyl-accepting transducer" evidence="13">
    <location>
        <begin position="301"/>
        <end position="537"/>
    </location>
</feature>
<dbReference type="InterPro" id="IPR035938">
    <property type="entry name" value="Hemerythrin-like_sf"/>
</dbReference>
<dbReference type="CDD" id="cd12107">
    <property type="entry name" value="Hemerythrin"/>
    <property type="match status" value="1"/>
</dbReference>
<dbReference type="PROSITE" id="PS50111">
    <property type="entry name" value="CHEMOTAXIS_TRANSDUC_2"/>
    <property type="match status" value="1"/>
</dbReference>
<dbReference type="AlphaFoldDB" id="A0A0W8G7Q1"/>
<keyword evidence="8" id="KW-0807">Transducer</keyword>
<feature type="coiled-coil region" evidence="10">
    <location>
        <begin position="242"/>
        <end position="297"/>
    </location>
</feature>
<evidence type="ECO:0000313" key="15">
    <source>
        <dbReference type="EMBL" id="KUG29178.1"/>
    </source>
</evidence>
<evidence type="ECO:0000256" key="12">
    <source>
        <dbReference type="SAM" id="Phobius"/>
    </source>
</evidence>
<dbReference type="InterPro" id="IPR003660">
    <property type="entry name" value="HAMP_dom"/>
</dbReference>
<feature type="domain" description="HAMP" evidence="14">
    <location>
        <begin position="202"/>
        <end position="254"/>
    </location>
</feature>
<dbReference type="Gene3D" id="6.10.340.10">
    <property type="match status" value="1"/>
</dbReference>
<evidence type="ECO:0000256" key="2">
    <source>
        <dbReference type="ARBA" id="ARBA00010587"/>
    </source>
</evidence>
<dbReference type="GO" id="GO:0016020">
    <property type="term" value="C:membrane"/>
    <property type="evidence" value="ECO:0007669"/>
    <property type="project" value="UniProtKB-SubCell"/>
</dbReference>
<keyword evidence="7 12" id="KW-0472">Membrane</keyword>
<gene>
    <name evidence="15" type="ORF">ASZ90_000960</name>
</gene>
<evidence type="ECO:0000256" key="10">
    <source>
        <dbReference type="SAM" id="Coils"/>
    </source>
</evidence>
<dbReference type="InterPro" id="IPR016131">
    <property type="entry name" value="Haemerythrin_Fe_BS"/>
</dbReference>
<dbReference type="SUPFAM" id="SSF58104">
    <property type="entry name" value="Methyl-accepting chemotaxis protein (MCP) signaling domain"/>
    <property type="match status" value="1"/>
</dbReference>
<feature type="compositionally biased region" description="Low complexity" evidence="11">
    <location>
        <begin position="608"/>
        <end position="621"/>
    </location>
</feature>
<keyword evidence="3 12" id="KW-0812">Transmembrane</keyword>
<dbReference type="Pfam" id="PF13675">
    <property type="entry name" value="PilJ"/>
    <property type="match status" value="1"/>
</dbReference>
<evidence type="ECO:0000259" key="13">
    <source>
        <dbReference type="PROSITE" id="PS50111"/>
    </source>
</evidence>
<sequence length="761" mass="81348">MSIGKKLIFSVVAVFSIVVVMFGATWWLTSAQKTDTLVVNLAGRQRMLVEKISKNVLHYLDVTKQGLPTADLQRTITDQVQVFETTLAALTSSGDAPLGLSPAGKTAKVPAATAEALEKLRQVRARWDDFGRDLKACLDAPDSQAVRRFLESGEGVVAAMDVAVTAMQAESEAKVGFLLATQAVGVAIGLVLLLFVILSITRNIITPLVRLRDYAGAVAGGDLSATITGEFRQELLALKDSMVNMVSRLGELMKKAREKEQEAVQSASETSAALDLAREQEKKAQAVLEKMTRAAAQARLVSASFTEASAQLSGQVEEVNRGANHQRDRMAETATAMEEMNATVLEVARNASNAAESAGRAKEKAQTGAAGVRSAVASIASIEERILALKETMGQLGRQADGIGQVISVINDIADQTNLLALNAAIEAARAGEAGRGFAVVADEVRKLAEKTMQATGEVGRAVGDIQQQAKENIAAVEAAAKGVVESTQAAEESGRFMDEIVTIVDDTAGQVLSIATASEEQSAASEEINRAVEEVNGIAGTTAEDMAAAAVALEELSRLAGELDAVIREMGGEAAEPGATAPGSRPRALAAGRLPSSAPARNHVQRRTPAPVTRAPAARPNGNGDGPMLAWDDTLSVNIDEIDEQHKVLVDMINGLHEAMRTGKGVKVLERLVDGLKNYAVEHFGMEERYMEKFKYPGYLNHKKEHERFVGKVLEFETAFKQGKASLTMDVMHFLKDWLVGHIKGVDKKYGPFFNERGLR</sequence>
<dbReference type="InterPro" id="IPR004089">
    <property type="entry name" value="MCPsignal_dom"/>
</dbReference>
<evidence type="ECO:0000256" key="6">
    <source>
        <dbReference type="ARBA" id="ARBA00023004"/>
    </source>
</evidence>
<dbReference type="Pfam" id="PF00672">
    <property type="entry name" value="HAMP"/>
    <property type="match status" value="1"/>
</dbReference>
<keyword evidence="5 12" id="KW-1133">Transmembrane helix</keyword>
<keyword evidence="10" id="KW-0175">Coiled coil</keyword>
<evidence type="ECO:0000256" key="7">
    <source>
        <dbReference type="ARBA" id="ARBA00023136"/>
    </source>
</evidence>
<dbReference type="GO" id="GO:0046872">
    <property type="term" value="F:metal ion binding"/>
    <property type="evidence" value="ECO:0007669"/>
    <property type="project" value="UniProtKB-KW"/>
</dbReference>
<dbReference type="Pfam" id="PF01814">
    <property type="entry name" value="Hemerythrin"/>
    <property type="match status" value="1"/>
</dbReference>
<organism evidence="15">
    <name type="scientific">hydrocarbon metagenome</name>
    <dbReference type="NCBI Taxonomy" id="938273"/>
    <lineage>
        <taxon>unclassified sequences</taxon>
        <taxon>metagenomes</taxon>
        <taxon>ecological metagenomes</taxon>
    </lineage>
</organism>
<evidence type="ECO:0000256" key="3">
    <source>
        <dbReference type="ARBA" id="ARBA00022692"/>
    </source>
</evidence>
<keyword evidence="6" id="KW-0408">Iron</keyword>
<dbReference type="GO" id="GO:0007165">
    <property type="term" value="P:signal transduction"/>
    <property type="evidence" value="ECO:0007669"/>
    <property type="project" value="UniProtKB-KW"/>
</dbReference>
<dbReference type="NCBIfam" id="TIGR02481">
    <property type="entry name" value="hemeryth_dom"/>
    <property type="match status" value="1"/>
</dbReference>
<keyword evidence="4" id="KW-0479">Metal-binding</keyword>
<protein>
    <submittedName>
        <fullName evidence="15">Methyl-accepting chemotaxis protein</fullName>
    </submittedName>
</protein>
<dbReference type="EMBL" id="LNQE01000124">
    <property type="protein sequence ID" value="KUG29178.1"/>
    <property type="molecule type" value="Genomic_DNA"/>
</dbReference>
<dbReference type="Gene3D" id="1.20.120.50">
    <property type="entry name" value="Hemerythrin-like"/>
    <property type="match status" value="1"/>
</dbReference>
<dbReference type="InterPro" id="IPR012312">
    <property type="entry name" value="Hemerythrin-like"/>
</dbReference>
<dbReference type="SMART" id="SM00304">
    <property type="entry name" value="HAMP"/>
    <property type="match status" value="1"/>
</dbReference>
<evidence type="ECO:0000256" key="8">
    <source>
        <dbReference type="ARBA" id="ARBA00023224"/>
    </source>
</evidence>
<feature type="transmembrane region" description="Helical" evidence="12">
    <location>
        <begin position="7"/>
        <end position="28"/>
    </location>
</feature>
<feature type="region of interest" description="Disordered" evidence="11">
    <location>
        <begin position="574"/>
        <end position="629"/>
    </location>
</feature>
<accession>A0A0W8G7Q1</accession>
<proteinExistence type="inferred from homology"/>
<dbReference type="Pfam" id="PF00015">
    <property type="entry name" value="MCPsignal"/>
    <property type="match status" value="1"/>
</dbReference>
<comment type="similarity">
    <text evidence="2">Belongs to the hemerythrin family.</text>
</comment>
<feature type="transmembrane region" description="Helical" evidence="12">
    <location>
        <begin position="177"/>
        <end position="200"/>
    </location>
</feature>
<dbReference type="PANTHER" id="PTHR32089:SF112">
    <property type="entry name" value="LYSOZYME-LIKE PROTEIN-RELATED"/>
    <property type="match status" value="1"/>
</dbReference>
<evidence type="ECO:0000256" key="11">
    <source>
        <dbReference type="SAM" id="MobiDB-lite"/>
    </source>
</evidence>
<dbReference type="SUPFAM" id="SSF47188">
    <property type="entry name" value="Hemerythrin-like"/>
    <property type="match status" value="1"/>
</dbReference>
<dbReference type="CDD" id="cd11386">
    <property type="entry name" value="MCP_signal"/>
    <property type="match status" value="1"/>
</dbReference>
<dbReference type="PANTHER" id="PTHR32089">
    <property type="entry name" value="METHYL-ACCEPTING CHEMOTAXIS PROTEIN MCPB"/>
    <property type="match status" value="1"/>
</dbReference>
<comment type="caution">
    <text evidence="15">The sequence shown here is derived from an EMBL/GenBank/DDBJ whole genome shotgun (WGS) entry which is preliminary data.</text>
</comment>
<feature type="compositionally biased region" description="Low complexity" evidence="11">
    <location>
        <begin position="574"/>
        <end position="584"/>
    </location>
</feature>
<dbReference type="NCBIfam" id="NF033749">
    <property type="entry name" value="bact_hemeryth"/>
    <property type="match status" value="1"/>
</dbReference>
<reference evidence="15" key="1">
    <citation type="journal article" date="2015" name="Proc. Natl. Acad. Sci. U.S.A.">
        <title>Networks of energetic and metabolic interactions define dynamics in microbial communities.</title>
        <authorList>
            <person name="Embree M."/>
            <person name="Liu J.K."/>
            <person name="Al-Bassam M.M."/>
            <person name="Zengler K."/>
        </authorList>
    </citation>
    <scope>NUCLEOTIDE SEQUENCE</scope>
</reference>
<evidence type="ECO:0000259" key="14">
    <source>
        <dbReference type="PROSITE" id="PS50885"/>
    </source>
</evidence>
<evidence type="ECO:0000256" key="1">
    <source>
        <dbReference type="ARBA" id="ARBA00004141"/>
    </source>
</evidence>
<evidence type="ECO:0000256" key="5">
    <source>
        <dbReference type="ARBA" id="ARBA00022989"/>
    </source>
</evidence>
<dbReference type="PROSITE" id="PS50885">
    <property type="entry name" value="HAMP"/>
    <property type="match status" value="1"/>
</dbReference>
<name>A0A0W8G7Q1_9ZZZZ</name>
<dbReference type="PROSITE" id="PS00550">
    <property type="entry name" value="HEMERYTHRINS"/>
    <property type="match status" value="1"/>
</dbReference>
<dbReference type="Gene3D" id="1.10.287.950">
    <property type="entry name" value="Methyl-accepting chemotaxis protein"/>
    <property type="match status" value="1"/>
</dbReference>
<comment type="subcellular location">
    <subcellularLocation>
        <location evidence="1">Membrane</location>
        <topology evidence="1">Multi-pass membrane protein</topology>
    </subcellularLocation>
</comment>
<evidence type="ECO:0000256" key="4">
    <source>
        <dbReference type="ARBA" id="ARBA00022723"/>
    </source>
</evidence>